<dbReference type="Gene3D" id="6.10.140.1790">
    <property type="match status" value="1"/>
</dbReference>
<dbReference type="FunFam" id="3.30.1370.10:FF:000047">
    <property type="entry name" value="splicing factor-like protein 1"/>
    <property type="match status" value="1"/>
</dbReference>
<dbReference type="InterPro" id="IPR036612">
    <property type="entry name" value="KH_dom_type_1_sf"/>
</dbReference>
<dbReference type="GO" id="GO:0003729">
    <property type="term" value="F:mRNA binding"/>
    <property type="evidence" value="ECO:0007669"/>
    <property type="project" value="TreeGrafter"/>
</dbReference>
<sequence>MDLEGKQSSEEFSSKRKPKLSDGVINQGDDEHGSSNSYAGDGDAAPSEGSAGGSGKRMRSGWEPQNGVEAETAAGDATPMRKKSRWANDDSKFLKILGPMQLPDFIKPLPSEDDNDPEVQTLKLQLSEIGRKLQVGQGPDDVVDGSISPSPEPIYDNQGVRINTREFRVHELLARKRLELISQLIQKNPSFKPPVAYKPPRPCKKLYIPVTEYPDYNFIGLIIGPRGNTQKRMEKETGAKIIIRGKGSVKEIKNPKNRDLKFDFSESEDLHVFIEAETQQSLDAAVSMVEKLLVPVEGLNEHKRAQLRELAELNGIVKHDGFCRLHGGPGHGHSTSKTDAICHTSGDFGHPSIGCPLKRSAKRNRMAGEHCSSVPEHSRRGSRGSLVCQTRPGHSPAAPAADVVASWGGSSVLVNSSGYNISSQASGFGSTSMPIHKYNGVDGANLYVGYLPRAIDCEQLMHLFSPFGRVLEAKVIKDRRTGLSKGYGFVMYADEVTAFCAATHMNGYRLDGRSLVVRLAARAPPTGAVGHGLSSGDTEQSTSLLLSAPNADPFAWYGPPIMKLPSSYSSCNNAGMLPSSGYVGAVDPFRRRQLSSSYGAHEIPNAYAENACVAWREFKPSW</sequence>
<evidence type="ECO:0000256" key="5">
    <source>
        <dbReference type="ARBA" id="ARBA00022771"/>
    </source>
</evidence>
<comment type="function">
    <text evidence="11">Necessary for the splicing of pre-mRNA. Has a role in the recognition of the branch site (5'-UACUAAC-3'), the pyrimidine tract and the 3'-splice site at the 3'-end of introns.</text>
</comment>
<comment type="subcellular location">
    <subcellularLocation>
        <location evidence="1 11">Nucleus</location>
    </subcellularLocation>
</comment>
<dbReference type="AlphaFoldDB" id="A0A5K0YF57"/>
<feature type="compositionally biased region" description="Basic and acidic residues" evidence="12">
    <location>
        <begin position="1"/>
        <end position="14"/>
    </location>
</feature>
<dbReference type="InterPro" id="IPR035979">
    <property type="entry name" value="RBD_domain_sf"/>
</dbReference>
<evidence type="ECO:0000256" key="6">
    <source>
        <dbReference type="ARBA" id="ARBA00022833"/>
    </source>
</evidence>
<feature type="region of interest" description="Disordered" evidence="12">
    <location>
        <begin position="135"/>
        <end position="157"/>
    </location>
</feature>
<dbReference type="GO" id="GO:0008270">
    <property type="term" value="F:zinc ion binding"/>
    <property type="evidence" value="ECO:0007669"/>
    <property type="project" value="UniProtKB-UniRule"/>
</dbReference>
<name>A0A5K0YF57_9MAGN</name>
<evidence type="ECO:0000256" key="12">
    <source>
        <dbReference type="SAM" id="MobiDB-lite"/>
    </source>
</evidence>
<keyword evidence="5 11" id="KW-0863">Zinc-finger</keyword>
<dbReference type="OrthoDB" id="10021397at2759"/>
<dbReference type="OMA" id="LMEFSTH"/>
<evidence type="ECO:0000256" key="8">
    <source>
        <dbReference type="ARBA" id="ARBA00023187"/>
    </source>
</evidence>
<dbReference type="CDD" id="cd02395">
    <property type="entry name" value="KH-I_BBP"/>
    <property type="match status" value="1"/>
</dbReference>
<dbReference type="InterPro" id="IPR047086">
    <property type="entry name" value="SF1-HH_sf"/>
</dbReference>
<dbReference type="GO" id="GO:0000398">
    <property type="term" value="P:mRNA splicing, via spliceosome"/>
    <property type="evidence" value="ECO:0007669"/>
    <property type="project" value="UniProtKB-UniRule"/>
</dbReference>
<evidence type="ECO:0000256" key="10">
    <source>
        <dbReference type="PROSITE-ProRule" id="PRU00176"/>
    </source>
</evidence>
<accession>A0A5K0YF57</accession>
<dbReference type="Gene3D" id="3.30.1370.10">
    <property type="entry name" value="K Homology domain, type 1"/>
    <property type="match status" value="1"/>
</dbReference>
<dbReference type="InterPro" id="IPR055256">
    <property type="entry name" value="KH_1_KHDC4/BBP-like"/>
</dbReference>
<dbReference type="GO" id="GO:0005681">
    <property type="term" value="C:spliceosomal complex"/>
    <property type="evidence" value="ECO:0007669"/>
    <property type="project" value="UniProtKB-KW"/>
</dbReference>
<evidence type="ECO:0000313" key="14">
    <source>
        <dbReference type="EMBL" id="VVV76712.1"/>
    </source>
</evidence>
<gene>
    <name evidence="14" type="ORF">NYM_LOCUS8035</name>
</gene>
<keyword evidence="3 11" id="KW-0507">mRNA processing</keyword>
<dbReference type="EMBL" id="LR721777">
    <property type="protein sequence ID" value="VVV76712.1"/>
    <property type="molecule type" value="Genomic_DNA"/>
</dbReference>
<keyword evidence="8 11" id="KW-0508">mRNA splicing</keyword>
<proteinExistence type="inferred from homology"/>
<dbReference type="InterPro" id="IPR004087">
    <property type="entry name" value="KH_dom"/>
</dbReference>
<dbReference type="PANTHER" id="PTHR11208">
    <property type="entry name" value="RNA-BINDING PROTEIN RELATED"/>
    <property type="match status" value="1"/>
</dbReference>
<comment type="similarity">
    <text evidence="2 11">Belongs to the BBP/SF1 family.</text>
</comment>
<dbReference type="Gene3D" id="3.30.70.330">
    <property type="match status" value="1"/>
</dbReference>
<keyword evidence="4 11" id="KW-0479">Metal-binding</keyword>
<evidence type="ECO:0000256" key="3">
    <source>
        <dbReference type="ARBA" id="ARBA00022664"/>
    </source>
</evidence>
<reference evidence="14" key="1">
    <citation type="submission" date="2019-09" db="EMBL/GenBank/DDBJ databases">
        <authorList>
            <person name="Zhang L."/>
        </authorList>
    </citation>
    <scope>NUCLEOTIDE SEQUENCE</scope>
</reference>
<dbReference type="SUPFAM" id="SSF54928">
    <property type="entry name" value="RNA-binding domain, RBD"/>
    <property type="match status" value="1"/>
</dbReference>
<evidence type="ECO:0000256" key="11">
    <source>
        <dbReference type="RuleBase" id="RU367126"/>
    </source>
</evidence>
<feature type="region of interest" description="Disordered" evidence="12">
    <location>
        <begin position="1"/>
        <end position="85"/>
    </location>
</feature>
<dbReference type="Pfam" id="PF00076">
    <property type="entry name" value="RRM_1"/>
    <property type="match status" value="1"/>
</dbReference>
<dbReference type="SMART" id="SM00360">
    <property type="entry name" value="RRM"/>
    <property type="match status" value="1"/>
</dbReference>
<dbReference type="PROSITE" id="PS50084">
    <property type="entry name" value="KH_TYPE_1"/>
    <property type="match status" value="1"/>
</dbReference>
<dbReference type="InterPro" id="IPR045071">
    <property type="entry name" value="BBP-like"/>
</dbReference>
<organism evidence="14">
    <name type="scientific">Nymphaea colorata</name>
    <name type="common">pocket water lily</name>
    <dbReference type="NCBI Taxonomy" id="210225"/>
    <lineage>
        <taxon>Eukaryota</taxon>
        <taxon>Viridiplantae</taxon>
        <taxon>Streptophyta</taxon>
        <taxon>Embryophyta</taxon>
        <taxon>Tracheophyta</taxon>
        <taxon>Spermatophyta</taxon>
        <taxon>Magnoliopsida</taxon>
        <taxon>Nymphaeales</taxon>
        <taxon>Nymphaeaceae</taxon>
        <taxon>Nymphaea</taxon>
    </lineage>
</organism>
<dbReference type="GO" id="GO:0045131">
    <property type="term" value="F:pre-mRNA branch point binding"/>
    <property type="evidence" value="ECO:0007669"/>
    <property type="project" value="UniProtKB-UniRule"/>
</dbReference>
<evidence type="ECO:0000256" key="9">
    <source>
        <dbReference type="ARBA" id="ARBA00023242"/>
    </source>
</evidence>
<feature type="domain" description="RRM" evidence="13">
    <location>
        <begin position="444"/>
        <end position="522"/>
    </location>
</feature>
<evidence type="ECO:0000259" key="13">
    <source>
        <dbReference type="PROSITE" id="PS50102"/>
    </source>
</evidence>
<keyword evidence="7 10" id="KW-0694">RNA-binding</keyword>
<dbReference type="Gramene" id="NC12G0095700.1">
    <property type="protein sequence ID" value="NC12G0095700.1:cds"/>
    <property type="gene ID" value="NC12G0095700"/>
</dbReference>
<dbReference type="SMART" id="SM00322">
    <property type="entry name" value="KH"/>
    <property type="match status" value="1"/>
</dbReference>
<dbReference type="PANTHER" id="PTHR11208:SF45">
    <property type="entry name" value="SPLICING FACTOR 1"/>
    <property type="match status" value="1"/>
</dbReference>
<feature type="compositionally biased region" description="Low complexity" evidence="12">
    <location>
        <begin position="39"/>
        <end position="49"/>
    </location>
</feature>
<keyword evidence="11" id="KW-0747">Spliceosome</keyword>
<evidence type="ECO:0000256" key="7">
    <source>
        <dbReference type="ARBA" id="ARBA00022884"/>
    </source>
</evidence>
<dbReference type="InterPro" id="IPR032570">
    <property type="entry name" value="SF1-HH"/>
</dbReference>
<dbReference type="SUPFAM" id="SSF54791">
    <property type="entry name" value="Eukaryotic type KH-domain (KH-domain type I)"/>
    <property type="match status" value="1"/>
</dbReference>
<evidence type="ECO:0000256" key="2">
    <source>
        <dbReference type="ARBA" id="ARBA00010382"/>
    </source>
</evidence>
<feature type="region of interest" description="Disordered" evidence="12">
    <location>
        <begin position="370"/>
        <end position="392"/>
    </location>
</feature>
<dbReference type="PROSITE" id="PS50102">
    <property type="entry name" value="RRM"/>
    <property type="match status" value="1"/>
</dbReference>
<dbReference type="InterPro" id="IPR000504">
    <property type="entry name" value="RRM_dom"/>
</dbReference>
<protein>
    <recommendedName>
        <fullName evidence="11">Branchpoint-bridging protein</fullName>
    </recommendedName>
</protein>
<evidence type="ECO:0000256" key="1">
    <source>
        <dbReference type="ARBA" id="ARBA00004123"/>
    </source>
</evidence>
<dbReference type="Pfam" id="PF16275">
    <property type="entry name" value="SF1-HH"/>
    <property type="match status" value="1"/>
</dbReference>
<evidence type="ECO:0000256" key="4">
    <source>
        <dbReference type="ARBA" id="ARBA00022723"/>
    </source>
</evidence>
<dbReference type="GO" id="GO:0048024">
    <property type="term" value="P:regulation of mRNA splicing, via spliceosome"/>
    <property type="evidence" value="ECO:0007669"/>
    <property type="project" value="TreeGrafter"/>
</dbReference>
<dbReference type="InterPro" id="IPR012677">
    <property type="entry name" value="Nucleotide-bd_a/b_plait_sf"/>
</dbReference>
<keyword evidence="9 11" id="KW-0539">Nucleus</keyword>
<keyword evidence="6 11" id="KW-0862">Zinc</keyword>
<dbReference type="Pfam" id="PF22675">
    <property type="entry name" value="KH-I_KHDC4-BBP"/>
    <property type="match status" value="1"/>
</dbReference>